<dbReference type="InterPro" id="IPR050807">
    <property type="entry name" value="TransReg_Diox_bact_type"/>
</dbReference>
<dbReference type="SMART" id="SM00530">
    <property type="entry name" value="HTH_XRE"/>
    <property type="match status" value="1"/>
</dbReference>
<dbReference type="GO" id="GO:0003700">
    <property type="term" value="F:DNA-binding transcription factor activity"/>
    <property type="evidence" value="ECO:0007669"/>
    <property type="project" value="TreeGrafter"/>
</dbReference>
<dbReference type="Gene3D" id="1.10.260.40">
    <property type="entry name" value="lambda repressor-like DNA-binding domains"/>
    <property type="match status" value="1"/>
</dbReference>
<dbReference type="SUPFAM" id="SSF47413">
    <property type="entry name" value="lambda repressor-like DNA-binding domains"/>
    <property type="match status" value="1"/>
</dbReference>
<protein>
    <submittedName>
        <fullName evidence="4">Helix-turn-helix domain protein</fullName>
    </submittedName>
</protein>
<dbReference type="Pfam" id="PF01381">
    <property type="entry name" value="HTH_3"/>
    <property type="match status" value="1"/>
</dbReference>
<proteinExistence type="predicted"/>
<dbReference type="EMBL" id="BK015464">
    <property type="protein sequence ID" value="DAE08094.1"/>
    <property type="molecule type" value="Genomic_DNA"/>
</dbReference>
<feature type="compositionally biased region" description="Basic and acidic residues" evidence="2">
    <location>
        <begin position="1"/>
        <end position="17"/>
    </location>
</feature>
<dbReference type="PANTHER" id="PTHR46797">
    <property type="entry name" value="HTH-TYPE TRANSCRIPTIONAL REGULATOR"/>
    <property type="match status" value="1"/>
</dbReference>
<feature type="domain" description="HTH cro/C1-type" evidence="3">
    <location>
        <begin position="9"/>
        <end position="63"/>
    </location>
</feature>
<reference evidence="4" key="1">
    <citation type="journal article" date="2021" name="Proc. Natl. Acad. Sci. U.S.A.">
        <title>A Catalog of Tens of Thousands of Viruses from Human Metagenomes Reveals Hidden Associations with Chronic Diseases.</title>
        <authorList>
            <person name="Tisza M.J."/>
            <person name="Buck C.B."/>
        </authorList>
    </citation>
    <scope>NUCLEOTIDE SEQUENCE</scope>
    <source>
        <strain evidence="4">Ct8NQ14</strain>
    </source>
</reference>
<dbReference type="CDD" id="cd00093">
    <property type="entry name" value="HTH_XRE"/>
    <property type="match status" value="1"/>
</dbReference>
<evidence type="ECO:0000313" key="4">
    <source>
        <dbReference type="EMBL" id="DAE08094.1"/>
    </source>
</evidence>
<keyword evidence="1" id="KW-0238">DNA-binding</keyword>
<dbReference type="InterPro" id="IPR001387">
    <property type="entry name" value="Cro/C1-type_HTH"/>
</dbReference>
<feature type="region of interest" description="Disordered" evidence="2">
    <location>
        <begin position="1"/>
        <end position="22"/>
    </location>
</feature>
<evidence type="ECO:0000256" key="1">
    <source>
        <dbReference type="ARBA" id="ARBA00023125"/>
    </source>
</evidence>
<evidence type="ECO:0000259" key="3">
    <source>
        <dbReference type="PROSITE" id="PS50943"/>
    </source>
</evidence>
<sequence length="110" mass="13002">MENSIGEKIRTEREKRKMSQGTLAERLGISQQAVHAYEKGMRKPKLEKLIRISVALNVPVELFLPDELNENEMVRKIKEEYDRGYQAGREAMKKELMEHMQIWLSKKEEK</sequence>
<name>A0A8S5PLZ1_9CAUD</name>
<evidence type="ECO:0000256" key="2">
    <source>
        <dbReference type="SAM" id="MobiDB-lite"/>
    </source>
</evidence>
<dbReference type="PANTHER" id="PTHR46797:SF1">
    <property type="entry name" value="METHYLPHOSPHONATE SYNTHASE"/>
    <property type="match status" value="1"/>
</dbReference>
<dbReference type="PROSITE" id="PS50943">
    <property type="entry name" value="HTH_CROC1"/>
    <property type="match status" value="1"/>
</dbReference>
<dbReference type="GO" id="GO:0003677">
    <property type="term" value="F:DNA binding"/>
    <property type="evidence" value="ECO:0007669"/>
    <property type="project" value="UniProtKB-KW"/>
</dbReference>
<organism evidence="4">
    <name type="scientific">Siphoviridae sp. ct8NQ14</name>
    <dbReference type="NCBI Taxonomy" id="2825363"/>
    <lineage>
        <taxon>Viruses</taxon>
        <taxon>Duplodnaviria</taxon>
        <taxon>Heunggongvirae</taxon>
        <taxon>Uroviricota</taxon>
        <taxon>Caudoviricetes</taxon>
    </lineage>
</organism>
<dbReference type="InterPro" id="IPR010982">
    <property type="entry name" value="Lambda_DNA-bd_dom_sf"/>
</dbReference>
<accession>A0A8S5PLZ1</accession>